<evidence type="ECO:0000256" key="5">
    <source>
        <dbReference type="ARBA" id="ARBA00023136"/>
    </source>
</evidence>
<dbReference type="EC" id="2.3.1.225" evidence="7"/>
<dbReference type="GO" id="GO:0019706">
    <property type="term" value="F:protein-cysteine S-palmitoyltransferase activity"/>
    <property type="evidence" value="ECO:0007669"/>
    <property type="project" value="UniProtKB-EC"/>
</dbReference>
<keyword evidence="3 7" id="KW-0812">Transmembrane</keyword>
<comment type="similarity">
    <text evidence="7">Belongs to the DHHC palmitoyltransferase family.</text>
</comment>
<comment type="catalytic activity">
    <reaction evidence="7">
        <text>L-cysteinyl-[protein] + hexadecanoyl-CoA = S-hexadecanoyl-L-cysteinyl-[protein] + CoA</text>
        <dbReference type="Rhea" id="RHEA:36683"/>
        <dbReference type="Rhea" id="RHEA-COMP:10131"/>
        <dbReference type="Rhea" id="RHEA-COMP:11032"/>
        <dbReference type="ChEBI" id="CHEBI:29950"/>
        <dbReference type="ChEBI" id="CHEBI:57287"/>
        <dbReference type="ChEBI" id="CHEBI:57379"/>
        <dbReference type="ChEBI" id="CHEBI:74151"/>
        <dbReference type="EC" id="2.3.1.225"/>
    </reaction>
</comment>
<evidence type="ECO:0000256" key="7">
    <source>
        <dbReference type="RuleBase" id="RU079119"/>
    </source>
</evidence>
<feature type="compositionally biased region" description="Acidic residues" evidence="8">
    <location>
        <begin position="14"/>
        <end position="23"/>
    </location>
</feature>
<accession>A0A1Z5JPJ3</accession>
<dbReference type="GO" id="GO:0005783">
    <property type="term" value="C:endoplasmic reticulum"/>
    <property type="evidence" value="ECO:0007669"/>
    <property type="project" value="TreeGrafter"/>
</dbReference>
<dbReference type="PANTHER" id="PTHR22883">
    <property type="entry name" value="ZINC FINGER DHHC DOMAIN CONTAINING PROTEIN"/>
    <property type="match status" value="1"/>
</dbReference>
<evidence type="ECO:0000256" key="1">
    <source>
        <dbReference type="ARBA" id="ARBA00004141"/>
    </source>
</evidence>
<keyword evidence="2 7" id="KW-0808">Transferase</keyword>
<protein>
    <recommendedName>
        <fullName evidence="7">Palmitoyltransferase</fullName>
        <ecNumber evidence="7">2.3.1.225</ecNumber>
    </recommendedName>
</protein>
<name>A0A1Z5JPJ3_FISSO</name>
<dbReference type="AlphaFoldDB" id="A0A1Z5JPJ3"/>
<keyword evidence="4 7" id="KW-1133">Transmembrane helix</keyword>
<organism evidence="10 11">
    <name type="scientific">Fistulifera solaris</name>
    <name type="common">Oleaginous diatom</name>
    <dbReference type="NCBI Taxonomy" id="1519565"/>
    <lineage>
        <taxon>Eukaryota</taxon>
        <taxon>Sar</taxon>
        <taxon>Stramenopiles</taxon>
        <taxon>Ochrophyta</taxon>
        <taxon>Bacillariophyta</taxon>
        <taxon>Bacillariophyceae</taxon>
        <taxon>Bacillariophycidae</taxon>
        <taxon>Naviculales</taxon>
        <taxon>Naviculaceae</taxon>
        <taxon>Fistulifera</taxon>
    </lineage>
</organism>
<gene>
    <name evidence="10" type="ORF">FisN_3Hh165</name>
</gene>
<comment type="domain">
    <text evidence="7">The DHHC domain is required for palmitoyltransferase activity.</text>
</comment>
<dbReference type="OrthoDB" id="36806at2759"/>
<dbReference type="PROSITE" id="PS50216">
    <property type="entry name" value="DHHC"/>
    <property type="match status" value="1"/>
</dbReference>
<keyword evidence="6 7" id="KW-0012">Acyltransferase</keyword>
<feature type="region of interest" description="Disordered" evidence="8">
    <location>
        <begin position="1"/>
        <end position="27"/>
    </location>
</feature>
<evidence type="ECO:0000256" key="2">
    <source>
        <dbReference type="ARBA" id="ARBA00022679"/>
    </source>
</evidence>
<feature type="transmembrane region" description="Helical" evidence="7">
    <location>
        <begin position="178"/>
        <end position="197"/>
    </location>
</feature>
<evidence type="ECO:0000313" key="11">
    <source>
        <dbReference type="Proteomes" id="UP000198406"/>
    </source>
</evidence>
<evidence type="ECO:0000256" key="4">
    <source>
        <dbReference type="ARBA" id="ARBA00022989"/>
    </source>
</evidence>
<reference evidence="10 11" key="1">
    <citation type="journal article" date="2015" name="Plant Cell">
        <title>Oil accumulation by the oleaginous diatom Fistulifera solaris as revealed by the genome and transcriptome.</title>
        <authorList>
            <person name="Tanaka T."/>
            <person name="Maeda Y."/>
            <person name="Veluchamy A."/>
            <person name="Tanaka M."/>
            <person name="Abida H."/>
            <person name="Marechal E."/>
            <person name="Bowler C."/>
            <person name="Muto M."/>
            <person name="Sunaga Y."/>
            <person name="Tanaka M."/>
            <person name="Yoshino T."/>
            <person name="Taniguchi T."/>
            <person name="Fukuda Y."/>
            <person name="Nemoto M."/>
            <person name="Matsumoto M."/>
            <person name="Wong P.S."/>
            <person name="Aburatani S."/>
            <person name="Fujibuchi W."/>
        </authorList>
    </citation>
    <scope>NUCLEOTIDE SEQUENCE [LARGE SCALE GENOMIC DNA]</scope>
    <source>
        <strain evidence="10 11">JPCC DA0580</strain>
    </source>
</reference>
<sequence>MAHRRAPILKPCLQEDENNENESSELAPLSLEEECQKEKHVLRLKRWKESPFAVGLTELSWLDERDRPLKATDAYGDSDIEPDHSGCLCCSAKVCPFFKAGRVGNMAVLRQSQHWVEEEVLDEETGILEKRKVSKPSLDIVVGPFWPMLVFVTYPLILVVTIWAFWGGIRTGAPKSLGLIALWLICTIALVVSLAFTGCRDPGILRRQATLPDSTWRWSDQAQTYRPPGAYYDPDTAVVVEDFDHTCPWTGTAIGKRNLRAFHVFVFMVFVCLLLDVFLLTGVFG</sequence>
<dbReference type="Proteomes" id="UP000198406">
    <property type="component" value="Unassembled WGS sequence"/>
</dbReference>
<dbReference type="InterPro" id="IPR001594">
    <property type="entry name" value="Palmitoyltrfase_DHHC"/>
</dbReference>
<evidence type="ECO:0000256" key="8">
    <source>
        <dbReference type="SAM" id="MobiDB-lite"/>
    </source>
</evidence>
<comment type="caution">
    <text evidence="10">The sequence shown here is derived from an EMBL/GenBank/DDBJ whole genome shotgun (WGS) entry which is preliminary data.</text>
</comment>
<dbReference type="InterPro" id="IPR039859">
    <property type="entry name" value="PFA4/ZDH16/20/ERF2-like"/>
</dbReference>
<evidence type="ECO:0000256" key="3">
    <source>
        <dbReference type="ARBA" id="ARBA00022692"/>
    </source>
</evidence>
<dbReference type="GO" id="GO:0016020">
    <property type="term" value="C:membrane"/>
    <property type="evidence" value="ECO:0007669"/>
    <property type="project" value="UniProtKB-SubCell"/>
</dbReference>
<dbReference type="InParanoid" id="A0A1Z5JPJ3"/>
<feature type="domain" description="Palmitoyltransferase DHHC" evidence="9">
    <location>
        <begin position="218"/>
        <end position="279"/>
    </location>
</feature>
<keyword evidence="5 7" id="KW-0472">Membrane</keyword>
<dbReference type="GO" id="GO:0005794">
    <property type="term" value="C:Golgi apparatus"/>
    <property type="evidence" value="ECO:0007669"/>
    <property type="project" value="TreeGrafter"/>
</dbReference>
<comment type="subcellular location">
    <subcellularLocation>
        <location evidence="1">Membrane</location>
        <topology evidence="1">Multi-pass membrane protein</topology>
    </subcellularLocation>
</comment>
<proteinExistence type="inferred from homology"/>
<evidence type="ECO:0000313" key="10">
    <source>
        <dbReference type="EMBL" id="GAX15691.1"/>
    </source>
</evidence>
<evidence type="ECO:0000256" key="6">
    <source>
        <dbReference type="ARBA" id="ARBA00023315"/>
    </source>
</evidence>
<dbReference type="EMBL" id="BDSP01000095">
    <property type="protein sequence ID" value="GAX15691.1"/>
    <property type="molecule type" value="Genomic_DNA"/>
</dbReference>
<dbReference type="GO" id="GO:0006612">
    <property type="term" value="P:protein targeting to membrane"/>
    <property type="evidence" value="ECO:0007669"/>
    <property type="project" value="TreeGrafter"/>
</dbReference>
<feature type="transmembrane region" description="Helical" evidence="7">
    <location>
        <begin position="264"/>
        <end position="284"/>
    </location>
</feature>
<feature type="transmembrane region" description="Helical" evidence="7">
    <location>
        <begin position="140"/>
        <end position="166"/>
    </location>
</feature>
<evidence type="ECO:0000259" key="9">
    <source>
        <dbReference type="Pfam" id="PF01529"/>
    </source>
</evidence>
<keyword evidence="11" id="KW-1185">Reference proteome</keyword>
<dbReference type="Pfam" id="PF01529">
    <property type="entry name" value="DHHC"/>
    <property type="match status" value="1"/>
</dbReference>